<evidence type="ECO:0000313" key="2">
    <source>
        <dbReference type="EMBL" id="TDQ11374.1"/>
    </source>
</evidence>
<keyword evidence="1" id="KW-0812">Transmembrane</keyword>
<feature type="transmembrane region" description="Helical" evidence="1">
    <location>
        <begin position="91"/>
        <end position="111"/>
    </location>
</feature>
<keyword evidence="1" id="KW-0472">Membrane</keyword>
<evidence type="ECO:0000313" key="3">
    <source>
        <dbReference type="Proteomes" id="UP000295620"/>
    </source>
</evidence>
<dbReference type="OrthoDB" id="768744at2"/>
<accession>A0A4R6SXX0</accession>
<keyword evidence="3" id="KW-1185">Reference proteome</keyword>
<sequence length="219" mass="25250">MTLSIQHYFEFLSLLTALLCIGKLKNSFLIGFVPYLFYILVIELSAKYIHFNYSPSTGWIYNISNLISQGFYAFIIYNFSTLTSHKKAIKILAIGYILFALIYFAFTSFTILNNNIISIGGIFQVTFACLYFYEYLKTDTLSNERHNVSGILIAFSLLLFYAGITICLALYNYIQLHNLTLFDTPLYRLIPRYLSIILYTTISIALILWKKPIKKSSSQ</sequence>
<dbReference type="RefSeq" id="WP_133574453.1">
    <property type="nucleotide sequence ID" value="NZ_SNYC01000003.1"/>
</dbReference>
<dbReference type="Proteomes" id="UP000295620">
    <property type="component" value="Unassembled WGS sequence"/>
</dbReference>
<evidence type="ECO:0008006" key="4">
    <source>
        <dbReference type="Google" id="ProtNLM"/>
    </source>
</evidence>
<protein>
    <recommendedName>
        <fullName evidence="4">YhhN-like protein</fullName>
    </recommendedName>
</protein>
<comment type="caution">
    <text evidence="2">The sequence shown here is derived from an EMBL/GenBank/DDBJ whole genome shotgun (WGS) entry which is preliminary data.</text>
</comment>
<organism evidence="2 3">
    <name type="scientific">Pedobacter metabolipauper</name>
    <dbReference type="NCBI Taxonomy" id="425513"/>
    <lineage>
        <taxon>Bacteria</taxon>
        <taxon>Pseudomonadati</taxon>
        <taxon>Bacteroidota</taxon>
        <taxon>Sphingobacteriia</taxon>
        <taxon>Sphingobacteriales</taxon>
        <taxon>Sphingobacteriaceae</taxon>
        <taxon>Pedobacter</taxon>
    </lineage>
</organism>
<dbReference type="EMBL" id="SNYC01000003">
    <property type="protein sequence ID" value="TDQ11374.1"/>
    <property type="molecule type" value="Genomic_DNA"/>
</dbReference>
<gene>
    <name evidence="2" type="ORF">ATK78_0492</name>
</gene>
<feature type="transmembrane region" description="Helical" evidence="1">
    <location>
        <begin position="12"/>
        <end position="39"/>
    </location>
</feature>
<evidence type="ECO:0000256" key="1">
    <source>
        <dbReference type="SAM" id="Phobius"/>
    </source>
</evidence>
<feature type="transmembrane region" description="Helical" evidence="1">
    <location>
        <begin position="148"/>
        <end position="171"/>
    </location>
</feature>
<dbReference type="AlphaFoldDB" id="A0A4R6SXX0"/>
<feature type="transmembrane region" description="Helical" evidence="1">
    <location>
        <begin position="191"/>
        <end position="209"/>
    </location>
</feature>
<feature type="transmembrane region" description="Helical" evidence="1">
    <location>
        <begin position="117"/>
        <end position="136"/>
    </location>
</feature>
<name>A0A4R6SXX0_9SPHI</name>
<proteinExistence type="predicted"/>
<feature type="transmembrane region" description="Helical" evidence="1">
    <location>
        <begin position="59"/>
        <end position="79"/>
    </location>
</feature>
<keyword evidence="1" id="KW-1133">Transmembrane helix</keyword>
<reference evidence="2 3" key="1">
    <citation type="submission" date="2019-03" db="EMBL/GenBank/DDBJ databases">
        <title>Genomic Encyclopedia of Archaeal and Bacterial Type Strains, Phase II (KMG-II): from individual species to whole genera.</title>
        <authorList>
            <person name="Goeker M."/>
        </authorList>
    </citation>
    <scope>NUCLEOTIDE SEQUENCE [LARGE SCALE GENOMIC DNA]</scope>
    <source>
        <strain evidence="2 3">DSM 19035</strain>
    </source>
</reference>